<protein>
    <recommendedName>
        <fullName evidence="2">ABC1 atypical kinase-like domain-containing protein</fullName>
    </recommendedName>
</protein>
<comment type="caution">
    <text evidence="3">The sequence shown here is derived from an EMBL/GenBank/DDBJ whole genome shotgun (WGS) entry which is preliminary data.</text>
</comment>
<dbReference type="AlphaFoldDB" id="A0A813N4J1"/>
<evidence type="ECO:0000256" key="1">
    <source>
        <dbReference type="ARBA" id="ARBA00009670"/>
    </source>
</evidence>
<dbReference type="CDD" id="cd13969">
    <property type="entry name" value="ADCK1-like"/>
    <property type="match status" value="1"/>
</dbReference>
<dbReference type="InterPro" id="IPR045307">
    <property type="entry name" value="ADCK1_dom"/>
</dbReference>
<proteinExistence type="inferred from homology"/>
<organism evidence="3 4">
    <name type="scientific">Brachionus calyciflorus</name>
    <dbReference type="NCBI Taxonomy" id="104777"/>
    <lineage>
        <taxon>Eukaryota</taxon>
        <taxon>Metazoa</taxon>
        <taxon>Spiralia</taxon>
        <taxon>Gnathifera</taxon>
        <taxon>Rotifera</taxon>
        <taxon>Eurotatoria</taxon>
        <taxon>Monogononta</taxon>
        <taxon>Pseudotrocha</taxon>
        <taxon>Ploima</taxon>
        <taxon>Brachionidae</taxon>
        <taxon>Brachionus</taxon>
    </lineage>
</organism>
<dbReference type="PANTHER" id="PTHR43173:SF28">
    <property type="entry name" value="AARF DOMAIN CONTAINING KINASE 5"/>
    <property type="match status" value="1"/>
</dbReference>
<evidence type="ECO:0000259" key="2">
    <source>
        <dbReference type="Pfam" id="PF03109"/>
    </source>
</evidence>
<dbReference type="OrthoDB" id="427480at2759"/>
<dbReference type="InterPro" id="IPR004147">
    <property type="entry name" value="ABC1_dom"/>
</dbReference>
<evidence type="ECO:0000313" key="3">
    <source>
        <dbReference type="EMBL" id="CAF0730955.1"/>
    </source>
</evidence>
<dbReference type="Proteomes" id="UP000663879">
    <property type="component" value="Unassembled WGS sequence"/>
</dbReference>
<dbReference type="PANTHER" id="PTHR43173">
    <property type="entry name" value="ABC1 FAMILY PROTEIN"/>
    <property type="match status" value="1"/>
</dbReference>
<dbReference type="InterPro" id="IPR051130">
    <property type="entry name" value="Mito_struct-func_regulator"/>
</dbReference>
<name>A0A813N4J1_9BILA</name>
<keyword evidence="4" id="KW-1185">Reference proteome</keyword>
<gene>
    <name evidence="3" type="ORF">OXX778_LOCUS2837</name>
</gene>
<sequence length="646" mass="76154">MLTKHLIKNSNRFLSTNNVKPKKLPRFLIGSSILAGGSLLYYEYKLTPHEKRKVRINVESVGRALRSFSIGLKIAFDYKWNLWGINEDSDEYNKNIKECHQRAADRLVDICIKNGGLYVKLGQGLSTMNHILPKEFYTTMRKLQSEALRSKGTDIDELFKEEFNKLPNEIFKEFDYKPLAAASLAQVHKAVDFDGNEIAVKLQYIDLQDRFVGDVFTCRAILEMIGILFEKFNFSWVLDELKDTLAKELDFINEANNSKRCFEDLKNLKFVHVPKVFDYLTTSKILCMEFINGVKISEVDEIKKMGLNLKEVDEKLVKMFAKQIFHTGFVHADPHHGNIYVRKKAGTKNEAEIVLLDHGLYDTINESDRKNLCKLWKYIILKDENKMRYYSSQLKVDEKYFMIFSGFIAMRPLHRPIHDKFIFNSDWVKMSEKEREAAIKEGKFRLPSVKEFKSMSKEELKEWREKFRPFIEELKENILHVFQQFPKDYSRFCDMLSMEPPLSRVSGFKFKKKISDKDILKMRETLRDQFDKIQIILKQVNPYMLLVFRNLNTVRSIIHDHGNLVDRHTIMARVAISGAYRDQMKLGLQSKIKAWFEIKAFDLILAYDSFTRWIFTKYLLLMVKFGRFQNEFFNEINQTMSSDDYH</sequence>
<reference evidence="3" key="1">
    <citation type="submission" date="2021-02" db="EMBL/GenBank/DDBJ databases">
        <authorList>
            <person name="Nowell W R."/>
        </authorList>
    </citation>
    <scope>NUCLEOTIDE SEQUENCE</scope>
    <source>
        <strain evidence="3">Ploen Becks lab</strain>
    </source>
</reference>
<dbReference type="EMBL" id="CAJNOC010000233">
    <property type="protein sequence ID" value="CAF0730955.1"/>
    <property type="molecule type" value="Genomic_DNA"/>
</dbReference>
<evidence type="ECO:0000313" key="4">
    <source>
        <dbReference type="Proteomes" id="UP000663879"/>
    </source>
</evidence>
<accession>A0A813N4J1</accession>
<dbReference type="InterPro" id="IPR011009">
    <property type="entry name" value="Kinase-like_dom_sf"/>
</dbReference>
<comment type="similarity">
    <text evidence="1">Belongs to the protein kinase superfamily. ADCK protein kinase family.</text>
</comment>
<dbReference type="Pfam" id="PF03109">
    <property type="entry name" value="ABC1"/>
    <property type="match status" value="1"/>
</dbReference>
<feature type="domain" description="ABC1 atypical kinase-like" evidence="2">
    <location>
        <begin position="142"/>
        <end position="389"/>
    </location>
</feature>
<dbReference type="SUPFAM" id="SSF56112">
    <property type="entry name" value="Protein kinase-like (PK-like)"/>
    <property type="match status" value="1"/>
</dbReference>